<evidence type="ECO:0008006" key="5">
    <source>
        <dbReference type="Google" id="ProtNLM"/>
    </source>
</evidence>
<dbReference type="Proteomes" id="UP000011087">
    <property type="component" value="Unassembled WGS sequence"/>
</dbReference>
<keyword evidence="1" id="KW-1133">Transmembrane helix</keyword>
<proteinExistence type="predicted"/>
<dbReference type="KEGG" id="gtt:GUITHDRAFT_116404"/>
<evidence type="ECO:0000313" key="2">
    <source>
        <dbReference type="EMBL" id="EKX37441.1"/>
    </source>
</evidence>
<sequence length="777" mass="88300">MQAQRSRQADKDSKDNTDAIITLLHDSALNYEWKHGPRSVLNKSHSLKHVSHYVENPSLVTFSLNRVHEEIATRERRRRRIEKLAPHCLFFVFYMAALSLEMNTTRGEMATRAIRESLVERSLFSSSPSPSSNSSCRDNLGHLAPDGCDVPLATNMSFLDVSDLDKYWSWARMFVSSSFYKNYWSNGQAMSATDQNTWFFHVKPINGMTMVQKRVASGYDTRNDVGGTCWKANGGSLRSFAPVCYDSLKFCLDRESSFGPPSSPSKFVYEERSPGVMKNFPSLGGFWQQLPATSRQASCGQAVEQVDVLRGDRWLQRSSQWLRQDVTYMIPAEGLYVVGRYDDNGDEDDDGGQRDSDDGLQVYLYNTGHVKPLFLSSASAVETYNFNFSSRIGMLILEILTVLTWLLNIAQSWRVLVAYSKKHPDKTRHEAFIKYYGSSLQQLISDVHLLAFIAVVVMRILIAVDPYASHESVSANSITWGSQALLLAQTRRLIDAYKLLSAIYLLVLMVKIIFFASFDARKVTELYVPYIFSHLRTPMLNFALVFFIFLASFAVQATLLFGDQLLSFSDWGSSFLSMLQVLVNGLYGNRSKQAADLDRVFDVSPNVAWLWYYSFWLAVMFLVGNMAVSVMGCVHERIQQLQMTAGSAEPDQLDSDDSWINVFKESLRHKHKDADRALQDLEAMFVDMDCSDVDDVQSTLNNLGKQYNQELVTAALRTYPSAVNDSNDVLSVFEERKFFEASQRLHLKSLNETAEEIISSQARFNHKVDKLTRWLEM</sequence>
<dbReference type="EnsemblProtists" id="EKX37441">
    <property type="protein sequence ID" value="EKX37441"/>
    <property type="gene ID" value="GUITHDRAFT_116404"/>
</dbReference>
<feature type="transmembrane region" description="Helical" evidence="1">
    <location>
        <begin position="84"/>
        <end position="102"/>
    </location>
</feature>
<dbReference type="EMBL" id="JH993059">
    <property type="protein sequence ID" value="EKX37441.1"/>
    <property type="molecule type" value="Genomic_DNA"/>
</dbReference>
<dbReference type="AlphaFoldDB" id="L1IMG1"/>
<dbReference type="GeneID" id="17294190"/>
<dbReference type="PANTHER" id="PTHR10877:SF183">
    <property type="entry name" value="AT14535P-RELATED"/>
    <property type="match status" value="1"/>
</dbReference>
<organism evidence="2">
    <name type="scientific">Guillardia theta (strain CCMP2712)</name>
    <name type="common">Cryptophyte</name>
    <dbReference type="NCBI Taxonomy" id="905079"/>
    <lineage>
        <taxon>Eukaryota</taxon>
        <taxon>Cryptophyceae</taxon>
        <taxon>Pyrenomonadales</taxon>
        <taxon>Geminigeraceae</taxon>
        <taxon>Guillardia</taxon>
    </lineage>
</organism>
<reference evidence="4" key="2">
    <citation type="submission" date="2012-11" db="EMBL/GenBank/DDBJ databases">
        <authorList>
            <person name="Kuo A."/>
            <person name="Curtis B.A."/>
            <person name="Tanifuji G."/>
            <person name="Burki F."/>
            <person name="Gruber A."/>
            <person name="Irimia M."/>
            <person name="Maruyama S."/>
            <person name="Arias M.C."/>
            <person name="Ball S.G."/>
            <person name="Gile G.H."/>
            <person name="Hirakawa Y."/>
            <person name="Hopkins J.F."/>
            <person name="Rensing S.A."/>
            <person name="Schmutz J."/>
            <person name="Symeonidi A."/>
            <person name="Elias M."/>
            <person name="Eveleigh R.J."/>
            <person name="Herman E.K."/>
            <person name="Klute M.J."/>
            <person name="Nakayama T."/>
            <person name="Obornik M."/>
            <person name="Reyes-Prieto A."/>
            <person name="Armbrust E.V."/>
            <person name="Aves S.J."/>
            <person name="Beiko R.G."/>
            <person name="Coutinho P."/>
            <person name="Dacks J.B."/>
            <person name="Durnford D.G."/>
            <person name="Fast N.M."/>
            <person name="Green B.R."/>
            <person name="Grisdale C."/>
            <person name="Hempe F."/>
            <person name="Henrissat B."/>
            <person name="Hoppner M.P."/>
            <person name="Ishida K.-I."/>
            <person name="Kim E."/>
            <person name="Koreny L."/>
            <person name="Kroth P.G."/>
            <person name="Liu Y."/>
            <person name="Malik S.-B."/>
            <person name="Maier U.G."/>
            <person name="McRose D."/>
            <person name="Mock T."/>
            <person name="Neilson J.A."/>
            <person name="Onodera N.T."/>
            <person name="Poole A.M."/>
            <person name="Pritham E.J."/>
            <person name="Richards T.A."/>
            <person name="Rocap G."/>
            <person name="Roy S.W."/>
            <person name="Sarai C."/>
            <person name="Schaack S."/>
            <person name="Shirato S."/>
            <person name="Slamovits C.H."/>
            <person name="Spencer D.F."/>
            <person name="Suzuki S."/>
            <person name="Worden A.Z."/>
            <person name="Zauner S."/>
            <person name="Barry K."/>
            <person name="Bell C."/>
            <person name="Bharti A.K."/>
            <person name="Crow J.A."/>
            <person name="Grimwood J."/>
            <person name="Kramer R."/>
            <person name="Lindquist E."/>
            <person name="Lucas S."/>
            <person name="Salamov A."/>
            <person name="McFadden G.I."/>
            <person name="Lane C.E."/>
            <person name="Keeling P.J."/>
            <person name="Gray M.W."/>
            <person name="Grigoriev I.V."/>
            <person name="Archibald J.M."/>
        </authorList>
    </citation>
    <scope>NUCLEOTIDE SEQUENCE</scope>
    <source>
        <strain evidence="4">CCMP2712</strain>
    </source>
</reference>
<keyword evidence="1" id="KW-0812">Transmembrane</keyword>
<dbReference type="HOGENOM" id="CLU_381957_0_0_1"/>
<evidence type="ECO:0000313" key="4">
    <source>
        <dbReference type="Proteomes" id="UP000011087"/>
    </source>
</evidence>
<name>L1IMG1_GUITC</name>
<keyword evidence="4" id="KW-1185">Reference proteome</keyword>
<feature type="transmembrane region" description="Helical" evidence="1">
    <location>
        <begin position="539"/>
        <end position="561"/>
    </location>
</feature>
<feature type="transmembrane region" description="Helical" evidence="1">
    <location>
        <begin position="443"/>
        <end position="464"/>
    </location>
</feature>
<reference evidence="3" key="3">
    <citation type="submission" date="2015-06" db="UniProtKB">
        <authorList>
            <consortium name="EnsemblProtists"/>
        </authorList>
    </citation>
    <scope>IDENTIFICATION</scope>
</reference>
<feature type="transmembrane region" description="Helical" evidence="1">
    <location>
        <begin position="499"/>
        <end position="518"/>
    </location>
</feature>
<dbReference type="Gene3D" id="1.10.287.70">
    <property type="match status" value="1"/>
</dbReference>
<dbReference type="InterPro" id="IPR051223">
    <property type="entry name" value="Polycystin"/>
</dbReference>
<keyword evidence="1" id="KW-0472">Membrane</keyword>
<dbReference type="PANTHER" id="PTHR10877">
    <property type="entry name" value="POLYCYSTIN FAMILY MEMBER"/>
    <property type="match status" value="1"/>
</dbReference>
<reference evidence="2 4" key="1">
    <citation type="journal article" date="2012" name="Nature">
        <title>Algal genomes reveal evolutionary mosaicism and the fate of nucleomorphs.</title>
        <authorList>
            <consortium name="DOE Joint Genome Institute"/>
            <person name="Curtis B.A."/>
            <person name="Tanifuji G."/>
            <person name="Burki F."/>
            <person name="Gruber A."/>
            <person name="Irimia M."/>
            <person name="Maruyama S."/>
            <person name="Arias M.C."/>
            <person name="Ball S.G."/>
            <person name="Gile G.H."/>
            <person name="Hirakawa Y."/>
            <person name="Hopkins J.F."/>
            <person name="Kuo A."/>
            <person name="Rensing S.A."/>
            <person name="Schmutz J."/>
            <person name="Symeonidi A."/>
            <person name="Elias M."/>
            <person name="Eveleigh R.J."/>
            <person name="Herman E.K."/>
            <person name="Klute M.J."/>
            <person name="Nakayama T."/>
            <person name="Obornik M."/>
            <person name="Reyes-Prieto A."/>
            <person name="Armbrust E.V."/>
            <person name="Aves S.J."/>
            <person name="Beiko R.G."/>
            <person name="Coutinho P."/>
            <person name="Dacks J.B."/>
            <person name="Durnford D.G."/>
            <person name="Fast N.M."/>
            <person name="Green B.R."/>
            <person name="Grisdale C.J."/>
            <person name="Hempel F."/>
            <person name="Henrissat B."/>
            <person name="Hoppner M.P."/>
            <person name="Ishida K."/>
            <person name="Kim E."/>
            <person name="Koreny L."/>
            <person name="Kroth P.G."/>
            <person name="Liu Y."/>
            <person name="Malik S.B."/>
            <person name="Maier U.G."/>
            <person name="McRose D."/>
            <person name="Mock T."/>
            <person name="Neilson J.A."/>
            <person name="Onodera N.T."/>
            <person name="Poole A.M."/>
            <person name="Pritham E.J."/>
            <person name="Richards T.A."/>
            <person name="Rocap G."/>
            <person name="Roy S.W."/>
            <person name="Sarai C."/>
            <person name="Schaack S."/>
            <person name="Shirato S."/>
            <person name="Slamovits C.H."/>
            <person name="Spencer D.F."/>
            <person name="Suzuki S."/>
            <person name="Worden A.Z."/>
            <person name="Zauner S."/>
            <person name="Barry K."/>
            <person name="Bell C."/>
            <person name="Bharti A.K."/>
            <person name="Crow J.A."/>
            <person name="Grimwood J."/>
            <person name="Kramer R."/>
            <person name="Lindquist E."/>
            <person name="Lucas S."/>
            <person name="Salamov A."/>
            <person name="McFadden G.I."/>
            <person name="Lane C.E."/>
            <person name="Keeling P.J."/>
            <person name="Gray M.W."/>
            <person name="Grigoriev I.V."/>
            <person name="Archibald J.M."/>
        </authorList>
    </citation>
    <scope>NUCLEOTIDE SEQUENCE</scope>
    <source>
        <strain evidence="2 4">CCMP2712</strain>
    </source>
</reference>
<accession>L1IMG1</accession>
<protein>
    <recommendedName>
        <fullName evidence="5">Polycystin cation channel PKD1/PKD2 domain-containing protein</fullName>
    </recommendedName>
</protein>
<dbReference type="RefSeq" id="XP_005824421.1">
    <property type="nucleotide sequence ID" value="XM_005824364.1"/>
</dbReference>
<dbReference type="PaxDb" id="55529-EKX37441"/>
<evidence type="ECO:0000256" key="1">
    <source>
        <dbReference type="SAM" id="Phobius"/>
    </source>
</evidence>
<feature type="transmembrane region" description="Helical" evidence="1">
    <location>
        <begin position="392"/>
        <end position="410"/>
    </location>
</feature>
<evidence type="ECO:0000313" key="3">
    <source>
        <dbReference type="EnsemblProtists" id="EKX37441"/>
    </source>
</evidence>
<gene>
    <name evidence="2" type="ORF">GUITHDRAFT_116404</name>
</gene>
<feature type="transmembrane region" description="Helical" evidence="1">
    <location>
        <begin position="610"/>
        <end position="634"/>
    </location>
</feature>